<reference evidence="2" key="1">
    <citation type="submission" date="2025-08" db="UniProtKB">
        <authorList>
            <consortium name="RefSeq"/>
        </authorList>
    </citation>
    <scope>IDENTIFICATION</scope>
</reference>
<keyword evidence="1" id="KW-1185">Reference proteome</keyword>
<sequence>MEAPSVTPSKGHSSWQGALLTVSLLLSWSPPTAAQLTIESVPRAAAEGQDVLLRNPSQAEAAFYNWYKGNSVLIQNNRIGTYAVSSGIFTRGPAYTGRETIYPNGSLLLQNVTLADTGTYLLQRTKADGVPEALTGQILVFRKLPKPSIESNSSNPVEDKDSVTLLCEPETQNTTYQWLINNQSLPDNSRLELSMDDRNLTIHNVTRNESGFYECRTRNPVSSNHSDPFFLNVSYGPDTPTISPSAEHYSPGDNINLTCQAVSNPSAQYSWFINETYRQSTQQLFIPNITVGDSGSYACRVHNPVTDLNRTTIKTITVSEALTKPSIQASNTTVSEHTGPVVFTCLTKHNGISISWFHDGERLRLTERMKLSQDNSSLTINPVRMEDAGKYQCEVSNPGNAQKSDSLTLTVEANASNSGLSAGAIAGIVIGVLACVSLVAALVYCLWVRKTAGAGDQHDLTEQKPSAANHNQEYSLPNMANEVAYTAVSFSTPQQPKTPTSDSPAPVATETIYTEVKKK</sequence>
<protein>
    <submittedName>
        <fullName evidence="2">Carcinoembryonic antigen-related cell adhesion molecule 1 isoform X1</fullName>
    </submittedName>
</protein>
<gene>
    <name evidence="2" type="primary">CEACAM1</name>
</gene>
<evidence type="ECO:0000313" key="1">
    <source>
        <dbReference type="Proteomes" id="UP000694863"/>
    </source>
</evidence>
<accession>A0AC55D8Y1</accession>
<proteinExistence type="predicted"/>
<organism evidence="1 2">
    <name type="scientific">Echinops telfairi</name>
    <name type="common">Lesser hedgehog tenrec</name>
    <dbReference type="NCBI Taxonomy" id="9371"/>
    <lineage>
        <taxon>Eukaryota</taxon>
        <taxon>Metazoa</taxon>
        <taxon>Chordata</taxon>
        <taxon>Craniata</taxon>
        <taxon>Vertebrata</taxon>
        <taxon>Euteleostomi</taxon>
        <taxon>Mammalia</taxon>
        <taxon>Eutheria</taxon>
        <taxon>Afrotheria</taxon>
        <taxon>Tenrecidae</taxon>
        <taxon>Tenrecinae</taxon>
        <taxon>Echinops</taxon>
    </lineage>
</organism>
<name>A0AC55D8Y1_ECHTE</name>
<evidence type="ECO:0000313" key="2">
    <source>
        <dbReference type="RefSeq" id="XP_045148205.1"/>
    </source>
</evidence>
<dbReference type="Proteomes" id="UP000694863">
    <property type="component" value="Unplaced"/>
</dbReference>
<dbReference type="RefSeq" id="XP_045148205.1">
    <property type="nucleotide sequence ID" value="XM_045292270.1"/>
</dbReference>